<dbReference type="PROSITE" id="PS51764">
    <property type="entry name" value="GH26"/>
    <property type="match status" value="1"/>
</dbReference>
<evidence type="ECO:0000256" key="2">
    <source>
        <dbReference type="ARBA" id="ARBA00022801"/>
    </source>
</evidence>
<dbReference type="InterPro" id="IPR022790">
    <property type="entry name" value="GH26_dom"/>
</dbReference>
<feature type="active site" description="Nucleophile" evidence="4">
    <location>
        <position position="280"/>
    </location>
</feature>
<dbReference type="Pfam" id="PF02156">
    <property type="entry name" value="Glyco_hydro_26"/>
    <property type="match status" value="1"/>
</dbReference>
<feature type="chain" id="PRO_5046415240" description="Glycosyl hydrolase family 26" evidence="5">
    <location>
        <begin position="25"/>
        <end position="482"/>
    </location>
</feature>
<accession>A0ABP8VXU2</accession>
<evidence type="ECO:0000256" key="5">
    <source>
        <dbReference type="SAM" id="SignalP"/>
    </source>
</evidence>
<reference evidence="9" key="1">
    <citation type="journal article" date="2019" name="Int. J. Syst. Evol. Microbiol.">
        <title>The Global Catalogue of Microorganisms (GCM) 10K type strain sequencing project: providing services to taxonomists for standard genome sequencing and annotation.</title>
        <authorList>
            <consortium name="The Broad Institute Genomics Platform"/>
            <consortium name="The Broad Institute Genome Sequencing Center for Infectious Disease"/>
            <person name="Wu L."/>
            <person name="Ma J."/>
        </authorList>
    </citation>
    <scope>NUCLEOTIDE SEQUENCE [LARGE SCALE GENOMIC DNA]</scope>
    <source>
        <strain evidence="9">JCM 18956</strain>
    </source>
</reference>
<proteinExistence type="inferred from homology"/>
<dbReference type="PANTHER" id="PTHR40079">
    <property type="entry name" value="MANNAN ENDO-1,4-BETA-MANNOSIDASE E-RELATED"/>
    <property type="match status" value="1"/>
</dbReference>
<organism evidence="8 9">
    <name type="scientific">Frondihabitans cladoniiphilus</name>
    <dbReference type="NCBI Taxonomy" id="715785"/>
    <lineage>
        <taxon>Bacteria</taxon>
        <taxon>Bacillati</taxon>
        <taxon>Actinomycetota</taxon>
        <taxon>Actinomycetes</taxon>
        <taxon>Micrococcales</taxon>
        <taxon>Microbacteriaceae</taxon>
        <taxon>Frondihabitans</taxon>
    </lineage>
</organism>
<dbReference type="InterPro" id="IPR000805">
    <property type="entry name" value="Glyco_hydro_26"/>
</dbReference>
<dbReference type="SUPFAM" id="SSF51110">
    <property type="entry name" value="alpha-D-mannose-specific plant lectins"/>
    <property type="match status" value="1"/>
</dbReference>
<name>A0ABP8VXU2_9MICO</name>
<dbReference type="SMART" id="SM00108">
    <property type="entry name" value="B_lectin"/>
    <property type="match status" value="1"/>
</dbReference>
<gene>
    <name evidence="8" type="ORF">GCM10025780_19020</name>
</gene>
<feature type="signal peptide" evidence="5">
    <location>
        <begin position="1"/>
        <end position="24"/>
    </location>
</feature>
<dbReference type="SUPFAM" id="SSF51445">
    <property type="entry name" value="(Trans)glycosidases"/>
    <property type="match status" value="1"/>
</dbReference>
<feature type="domain" description="Bulb-type lectin" evidence="6">
    <location>
        <begin position="372"/>
        <end position="482"/>
    </location>
</feature>
<evidence type="ECO:0000256" key="1">
    <source>
        <dbReference type="ARBA" id="ARBA00007754"/>
    </source>
</evidence>
<keyword evidence="2 4" id="KW-0378">Hydrolase</keyword>
<evidence type="ECO:0000313" key="8">
    <source>
        <dbReference type="EMBL" id="GAA4674717.1"/>
    </source>
</evidence>
<comment type="similarity">
    <text evidence="1 4">Belongs to the glycosyl hydrolase 26 family.</text>
</comment>
<keyword evidence="3 4" id="KW-0326">Glycosidase</keyword>
<evidence type="ECO:0000256" key="3">
    <source>
        <dbReference type="ARBA" id="ARBA00023295"/>
    </source>
</evidence>
<dbReference type="RefSeq" id="WP_345375611.1">
    <property type="nucleotide sequence ID" value="NZ_BAABLM010000003.1"/>
</dbReference>
<feature type="domain" description="GH26" evidence="7">
    <location>
        <begin position="29"/>
        <end position="339"/>
    </location>
</feature>
<feature type="active site" description="Proton donor" evidence="4">
    <location>
        <position position="162"/>
    </location>
</feature>
<dbReference type="InterPro" id="IPR017853">
    <property type="entry name" value="GH"/>
</dbReference>
<protein>
    <recommendedName>
        <fullName evidence="10">Glycosyl hydrolase family 26</fullName>
    </recommendedName>
</protein>
<evidence type="ECO:0008006" key="10">
    <source>
        <dbReference type="Google" id="ProtNLM"/>
    </source>
</evidence>
<keyword evidence="5" id="KW-0732">Signal</keyword>
<dbReference type="InterPro" id="IPR001480">
    <property type="entry name" value="Bulb-type_lectin_dom"/>
</dbReference>
<dbReference type="PANTHER" id="PTHR40079:SF4">
    <property type="entry name" value="GH26 DOMAIN-CONTAINING PROTEIN-RELATED"/>
    <property type="match status" value="1"/>
</dbReference>
<evidence type="ECO:0000259" key="6">
    <source>
        <dbReference type="PROSITE" id="PS50927"/>
    </source>
</evidence>
<sequence>MKKTSQLGIAALALATIVSPIVWTGHASAKADTVTASADSAASSAAAASAAVSSATTELSGAAGTGTADGTFATWSGNPVPITDVWSDNNADSLNFWPLQKGGALANWNKPIDVAVGALDSGETWQAAASGAYDTRWAASLTKLKSLRSNTTATTYIRFAHEMNGNWYPWSVTASNYTYFDAAWKRYRALQKQIFPASKLVFNLNRESAASSGIAWTKYFPGSQYVDVLSVDYYNQYPYVATQAAWQSSLSQTDAFGAPKGLDTYLAYAQTQGLPLAVSEWSGKASFGDSPLFVSNMLAYFKSHAGNSVGHIAYDNLFNVGGYNGDYQLFGSSTKLPLSAAAYKAFFAAAAKPAAAPPPVSTPTPTPPSAVADTLHAGDTMLPGDSLTSQNGKYHFEFQADGNLVVYTAAGKAIWSSKTFKKPATVLRMQDDANFVLYPRTGKALWNTVTWGKGAGASVTVENDGDLVVSNAAGTALWSSAR</sequence>
<evidence type="ECO:0000256" key="4">
    <source>
        <dbReference type="PROSITE-ProRule" id="PRU01100"/>
    </source>
</evidence>
<keyword evidence="9" id="KW-1185">Reference proteome</keyword>
<dbReference type="Gene3D" id="3.20.20.80">
    <property type="entry name" value="Glycosidases"/>
    <property type="match status" value="1"/>
</dbReference>
<dbReference type="PROSITE" id="PS50927">
    <property type="entry name" value="BULB_LECTIN"/>
    <property type="match status" value="1"/>
</dbReference>
<dbReference type="InterPro" id="IPR036426">
    <property type="entry name" value="Bulb-type_lectin_dom_sf"/>
</dbReference>
<evidence type="ECO:0000259" key="7">
    <source>
        <dbReference type="PROSITE" id="PS51764"/>
    </source>
</evidence>
<dbReference type="Proteomes" id="UP001501295">
    <property type="component" value="Unassembled WGS sequence"/>
</dbReference>
<evidence type="ECO:0000313" key="9">
    <source>
        <dbReference type="Proteomes" id="UP001501295"/>
    </source>
</evidence>
<comment type="caution">
    <text evidence="8">The sequence shown here is derived from an EMBL/GenBank/DDBJ whole genome shotgun (WGS) entry which is preliminary data.</text>
</comment>
<dbReference type="EMBL" id="BAABLM010000003">
    <property type="protein sequence ID" value="GAA4674717.1"/>
    <property type="molecule type" value="Genomic_DNA"/>
</dbReference>
<dbReference type="Gene3D" id="2.90.10.10">
    <property type="entry name" value="Bulb-type lectin domain"/>
    <property type="match status" value="2"/>
</dbReference>